<dbReference type="Proteomes" id="UP001497453">
    <property type="component" value="Chromosome 1"/>
</dbReference>
<proteinExistence type="predicted"/>
<dbReference type="InterPro" id="IPR001356">
    <property type="entry name" value="HD"/>
</dbReference>
<evidence type="ECO:0000256" key="3">
    <source>
        <dbReference type="ARBA" id="ARBA00023242"/>
    </source>
</evidence>
<evidence type="ECO:0000256" key="5">
    <source>
        <dbReference type="RuleBase" id="RU000682"/>
    </source>
</evidence>
<dbReference type="InterPro" id="IPR050460">
    <property type="entry name" value="Distal-less_Homeobox_TF"/>
</dbReference>
<evidence type="ECO:0000256" key="2">
    <source>
        <dbReference type="ARBA" id="ARBA00023155"/>
    </source>
</evidence>
<dbReference type="PROSITE" id="PS00027">
    <property type="entry name" value="HOMEOBOX_1"/>
    <property type="match status" value="1"/>
</dbReference>
<keyword evidence="1 4" id="KW-0238">DNA-binding</keyword>
<dbReference type="PROSITE" id="PS50071">
    <property type="entry name" value="HOMEOBOX_2"/>
    <property type="match status" value="1"/>
</dbReference>
<dbReference type="Pfam" id="PF00046">
    <property type="entry name" value="Homeodomain"/>
    <property type="match status" value="1"/>
</dbReference>
<sequence length="287" mass="31623">MPKASSSSTRSSNSEIPFTRRRLLPEQIAALQALFEAKSHPSKEERGAIAAELGLELKSVNVWYQNRRRSAKKQALAWKPENASTSTRRNKKPSGSKIATSLSLDRIAASRERRDLSSRVSRSPLTPKANRAYTDQIPPATDIWDHIPSSPQAPPSSPGAESARLSKLPSGSKTLRSLEWACAKARAEGMMEHDSDDDFDVPVTDYDPPRATHTSTIVKMEEMVLDDGHDTDVDLDEAITPNTSVELPSVLVTPTRHYGRLRSKENNSPLPAEQVEAAMTLLVFKDS</sequence>
<accession>A0ABP1CH88</accession>
<name>A0ABP1CH88_9APHY</name>
<feature type="compositionally biased region" description="Basic and acidic residues" evidence="6">
    <location>
        <begin position="108"/>
        <end position="117"/>
    </location>
</feature>
<keyword evidence="2 4" id="KW-0371">Homeobox</keyword>
<feature type="region of interest" description="Disordered" evidence="6">
    <location>
        <begin position="1"/>
        <end position="20"/>
    </location>
</feature>
<feature type="DNA-binding region" description="Homeobox" evidence="4">
    <location>
        <begin position="16"/>
        <end position="75"/>
    </location>
</feature>
<dbReference type="CDD" id="cd00086">
    <property type="entry name" value="homeodomain"/>
    <property type="match status" value="1"/>
</dbReference>
<keyword evidence="9" id="KW-1185">Reference proteome</keyword>
<evidence type="ECO:0000313" key="9">
    <source>
        <dbReference type="Proteomes" id="UP001497453"/>
    </source>
</evidence>
<dbReference type="EMBL" id="OZ037944">
    <property type="protein sequence ID" value="CAL1695046.1"/>
    <property type="molecule type" value="Genomic_DNA"/>
</dbReference>
<evidence type="ECO:0000256" key="4">
    <source>
        <dbReference type="PROSITE-ProRule" id="PRU00108"/>
    </source>
</evidence>
<dbReference type="InterPro" id="IPR017970">
    <property type="entry name" value="Homeobox_CS"/>
</dbReference>
<evidence type="ECO:0000259" key="7">
    <source>
        <dbReference type="PROSITE" id="PS50071"/>
    </source>
</evidence>
<dbReference type="PANTHER" id="PTHR24327">
    <property type="entry name" value="HOMEOBOX PROTEIN"/>
    <property type="match status" value="1"/>
</dbReference>
<comment type="subcellular location">
    <subcellularLocation>
        <location evidence="4 5">Nucleus</location>
    </subcellularLocation>
</comment>
<dbReference type="SUPFAM" id="SSF46689">
    <property type="entry name" value="Homeodomain-like"/>
    <property type="match status" value="1"/>
</dbReference>
<feature type="region of interest" description="Disordered" evidence="6">
    <location>
        <begin position="71"/>
        <end position="170"/>
    </location>
</feature>
<evidence type="ECO:0000256" key="1">
    <source>
        <dbReference type="ARBA" id="ARBA00023125"/>
    </source>
</evidence>
<reference evidence="9" key="1">
    <citation type="submission" date="2024-04" db="EMBL/GenBank/DDBJ databases">
        <authorList>
            <person name="Shaw F."/>
            <person name="Minotto A."/>
        </authorList>
    </citation>
    <scope>NUCLEOTIDE SEQUENCE [LARGE SCALE GENOMIC DNA]</scope>
</reference>
<dbReference type="Gene3D" id="1.10.10.60">
    <property type="entry name" value="Homeodomain-like"/>
    <property type="match status" value="1"/>
</dbReference>
<evidence type="ECO:0000313" key="8">
    <source>
        <dbReference type="EMBL" id="CAL1695046.1"/>
    </source>
</evidence>
<protein>
    <recommendedName>
        <fullName evidence="7">Homeobox domain-containing protein</fullName>
    </recommendedName>
</protein>
<organism evidence="8 9">
    <name type="scientific">Somion occarium</name>
    <dbReference type="NCBI Taxonomy" id="3059160"/>
    <lineage>
        <taxon>Eukaryota</taxon>
        <taxon>Fungi</taxon>
        <taxon>Dikarya</taxon>
        <taxon>Basidiomycota</taxon>
        <taxon>Agaricomycotina</taxon>
        <taxon>Agaricomycetes</taxon>
        <taxon>Polyporales</taxon>
        <taxon>Cerrenaceae</taxon>
        <taxon>Somion</taxon>
    </lineage>
</organism>
<dbReference type="SMART" id="SM00389">
    <property type="entry name" value="HOX"/>
    <property type="match status" value="1"/>
</dbReference>
<dbReference type="InterPro" id="IPR009057">
    <property type="entry name" value="Homeodomain-like_sf"/>
</dbReference>
<evidence type="ECO:0000256" key="6">
    <source>
        <dbReference type="SAM" id="MobiDB-lite"/>
    </source>
</evidence>
<dbReference type="PANTHER" id="PTHR24327:SF41">
    <property type="entry name" value="BRAIN-SPECIFIC HOMEOBOX PROTEIN"/>
    <property type="match status" value="1"/>
</dbReference>
<keyword evidence="3 4" id="KW-0539">Nucleus</keyword>
<feature type="compositionally biased region" description="Low complexity" evidence="6">
    <location>
        <begin position="1"/>
        <end position="14"/>
    </location>
</feature>
<feature type="domain" description="Homeobox" evidence="7">
    <location>
        <begin position="14"/>
        <end position="74"/>
    </location>
</feature>
<gene>
    <name evidence="8" type="ORF">GFSPODELE1_LOCUS568</name>
</gene>